<feature type="compositionally biased region" description="Basic and acidic residues" evidence="1">
    <location>
        <begin position="97"/>
        <end position="113"/>
    </location>
</feature>
<dbReference type="AlphaFoldDB" id="A0A382HRM4"/>
<feature type="compositionally biased region" description="Basic residues" evidence="1">
    <location>
        <begin position="21"/>
        <end position="35"/>
    </location>
</feature>
<feature type="region of interest" description="Disordered" evidence="1">
    <location>
        <begin position="160"/>
        <end position="183"/>
    </location>
</feature>
<reference evidence="2" key="1">
    <citation type="submission" date="2018-05" db="EMBL/GenBank/DDBJ databases">
        <authorList>
            <person name="Lanie J.A."/>
            <person name="Ng W.-L."/>
            <person name="Kazmierczak K.M."/>
            <person name="Andrzejewski T.M."/>
            <person name="Davidsen T.M."/>
            <person name="Wayne K.J."/>
            <person name="Tettelin H."/>
            <person name="Glass J.I."/>
            <person name="Rusch D."/>
            <person name="Podicherti R."/>
            <person name="Tsui H.-C.T."/>
            <person name="Winkler M.E."/>
        </authorList>
    </citation>
    <scope>NUCLEOTIDE SEQUENCE</scope>
</reference>
<feature type="non-terminal residue" evidence="2">
    <location>
        <position position="1"/>
    </location>
</feature>
<gene>
    <name evidence="2" type="ORF">METZ01_LOCUS242461</name>
</gene>
<sequence>HDISGLHLVSLAKRQEEHRIRHEGRRHSQGRARAKGNRDAQARPSRGIREQLSAQPVGRYEATRRHRPHPGAEPPNPADGRAIRRARCAGSLGDAGNDDRGNRTREEDGDHRDPRHRGGHLPIRPDHLLHPTTRPYQSQHTARVQEWAALSTQGGTLRATGLQRHGASAVRHDARRDHRYDRL</sequence>
<evidence type="ECO:0000313" key="2">
    <source>
        <dbReference type="EMBL" id="SVB89607.1"/>
    </source>
</evidence>
<evidence type="ECO:0000256" key="1">
    <source>
        <dbReference type="SAM" id="MobiDB-lite"/>
    </source>
</evidence>
<feature type="non-terminal residue" evidence="2">
    <location>
        <position position="183"/>
    </location>
</feature>
<accession>A0A382HRM4</accession>
<protein>
    <submittedName>
        <fullName evidence="2">Uncharacterized protein</fullName>
    </submittedName>
</protein>
<organism evidence="2">
    <name type="scientific">marine metagenome</name>
    <dbReference type="NCBI Taxonomy" id="408172"/>
    <lineage>
        <taxon>unclassified sequences</taxon>
        <taxon>metagenomes</taxon>
        <taxon>ecological metagenomes</taxon>
    </lineage>
</organism>
<feature type="region of interest" description="Disordered" evidence="1">
    <location>
        <begin position="1"/>
        <end position="130"/>
    </location>
</feature>
<dbReference type="EMBL" id="UINC01062723">
    <property type="protein sequence ID" value="SVB89607.1"/>
    <property type="molecule type" value="Genomic_DNA"/>
</dbReference>
<name>A0A382HRM4_9ZZZZ</name>
<feature type="compositionally biased region" description="Basic and acidic residues" evidence="1">
    <location>
        <begin position="170"/>
        <end position="183"/>
    </location>
</feature>
<proteinExistence type="predicted"/>